<keyword evidence="3" id="KW-0472">Membrane</keyword>
<feature type="transmembrane region" description="Helical" evidence="3">
    <location>
        <begin position="427"/>
        <end position="454"/>
    </location>
</feature>
<dbReference type="EnsemblMetazoa" id="XM_019999311.1">
    <property type="protein sequence ID" value="XP_019854870.1"/>
    <property type="gene ID" value="LOC109583827"/>
</dbReference>
<feature type="transmembrane region" description="Helical" evidence="3">
    <location>
        <begin position="343"/>
        <end position="363"/>
    </location>
</feature>
<dbReference type="GeneID" id="109583827"/>
<evidence type="ECO:0000313" key="5">
    <source>
        <dbReference type="EnsemblMetazoa" id="XP_019854870.1"/>
    </source>
</evidence>
<feature type="transmembrane region" description="Helical" evidence="3">
    <location>
        <begin position="537"/>
        <end position="555"/>
    </location>
</feature>
<sequence length="619" mass="69555">MSSAGKKKELVIARKIENVFFIVLLFVVLALFTVPIIVYYRSTSNTFESDNNNNGNFSEGGTISNNNVSQNCTRLSWSQDNDVSECHEYTGTACRNFLHQWFQCTIGEDELNIGVSQQEQNQHEGTIGSLSLYLEHYKQCQQQSSAFICQYFFPLADCSTGKSYKATKEDCLLISTGVCSDVWALANNFGYGSLLPDCSTLPNAANDSSSVPIPIEGINDTNGTDGIVCREDFVKTEFICEPICDSFEQTSHLNSQILIYSEVVATGLGLIFCVVTIIVAVKEYKTLLVYPSVLVFFQVLDMIVLVIVLIITAIDRYGLYCSSVSLLETLENPTPFCKFSGVVFHYAIVNLALWWFFHVAIFFHKVLFPFQANRFEKLGRSKYIFATVTVLSILLPLPAVIICLSVDKFKYNIHRFPTTLCISNGAMWFYSVTLPIDILLAFGVMMLIIILWTIRKKTNFLKKKSRTQLSTAEKKILLVFTSFIIFGVFILGHVSDTTAKAGKFQAALREYFECEAFGYVPGKCDRGTFEESPYMSIIVYMLMSLIPLSILNFILKWSSVKSTGNKAVKLTKRYSSFLYRGKSSFITSSESVPDETLSKSEKSAEISENTVHNLTFNSY</sequence>
<organism evidence="5 6">
    <name type="scientific">Amphimedon queenslandica</name>
    <name type="common">Sponge</name>
    <dbReference type="NCBI Taxonomy" id="400682"/>
    <lineage>
        <taxon>Eukaryota</taxon>
        <taxon>Metazoa</taxon>
        <taxon>Porifera</taxon>
        <taxon>Demospongiae</taxon>
        <taxon>Heteroscleromorpha</taxon>
        <taxon>Haplosclerida</taxon>
        <taxon>Niphatidae</taxon>
        <taxon>Amphimedon</taxon>
    </lineage>
</organism>
<keyword evidence="1" id="KW-1015">Disulfide bond</keyword>
<dbReference type="AlphaFoldDB" id="A0AAN0JCY1"/>
<dbReference type="RefSeq" id="XP_019854870.1">
    <property type="nucleotide sequence ID" value="XM_019999311.1"/>
</dbReference>
<feature type="transmembrane region" description="Helical" evidence="3">
    <location>
        <begin position="293"/>
        <end position="314"/>
    </location>
</feature>
<protein>
    <recommendedName>
        <fullName evidence="4">FZ domain-containing protein</fullName>
    </recommendedName>
</protein>
<keyword evidence="3" id="KW-1133">Transmembrane helix</keyword>
<feature type="transmembrane region" description="Helical" evidence="3">
    <location>
        <begin position="475"/>
        <end position="494"/>
    </location>
</feature>
<feature type="transmembrane region" description="Helical" evidence="3">
    <location>
        <begin position="20"/>
        <end position="40"/>
    </location>
</feature>
<evidence type="ECO:0000256" key="2">
    <source>
        <dbReference type="PROSITE-ProRule" id="PRU00090"/>
    </source>
</evidence>
<keyword evidence="6" id="KW-1185">Reference proteome</keyword>
<evidence type="ECO:0000256" key="3">
    <source>
        <dbReference type="SAM" id="Phobius"/>
    </source>
</evidence>
<reference evidence="5" key="2">
    <citation type="submission" date="2024-06" db="UniProtKB">
        <authorList>
            <consortium name="EnsemblMetazoa"/>
        </authorList>
    </citation>
    <scope>IDENTIFICATION</scope>
</reference>
<feature type="transmembrane region" description="Helical" evidence="3">
    <location>
        <begin position="383"/>
        <end position="407"/>
    </location>
</feature>
<dbReference type="InterPro" id="IPR020067">
    <property type="entry name" value="Frizzled_dom"/>
</dbReference>
<evidence type="ECO:0000313" key="6">
    <source>
        <dbReference type="Proteomes" id="UP000007879"/>
    </source>
</evidence>
<comment type="caution">
    <text evidence="2">Lacks conserved residue(s) required for the propagation of feature annotation.</text>
</comment>
<accession>A0AAN0JCY1</accession>
<feature type="transmembrane region" description="Helical" evidence="3">
    <location>
        <begin position="257"/>
        <end position="281"/>
    </location>
</feature>
<evidence type="ECO:0000259" key="4">
    <source>
        <dbReference type="PROSITE" id="PS50038"/>
    </source>
</evidence>
<dbReference type="InterPro" id="IPR036790">
    <property type="entry name" value="Frizzled_dom_sf"/>
</dbReference>
<proteinExistence type="predicted"/>
<dbReference type="Proteomes" id="UP000007879">
    <property type="component" value="Unassembled WGS sequence"/>
</dbReference>
<evidence type="ECO:0000256" key="1">
    <source>
        <dbReference type="ARBA" id="ARBA00023157"/>
    </source>
</evidence>
<feature type="domain" description="FZ" evidence="4">
    <location>
        <begin position="81"/>
        <end position="232"/>
    </location>
</feature>
<dbReference type="PROSITE" id="PS50038">
    <property type="entry name" value="FZ"/>
    <property type="match status" value="1"/>
</dbReference>
<dbReference type="Gene3D" id="1.10.2000.10">
    <property type="entry name" value="Frizzled cysteine-rich domain"/>
    <property type="match status" value="1"/>
</dbReference>
<keyword evidence="3" id="KW-0812">Transmembrane</keyword>
<name>A0AAN0JCY1_AMPQE</name>
<dbReference type="KEGG" id="aqu:109583827"/>
<dbReference type="Gene3D" id="1.20.1070.10">
    <property type="entry name" value="Rhodopsin 7-helix transmembrane proteins"/>
    <property type="match status" value="1"/>
</dbReference>
<reference evidence="6" key="1">
    <citation type="journal article" date="2010" name="Nature">
        <title>The Amphimedon queenslandica genome and the evolution of animal complexity.</title>
        <authorList>
            <person name="Srivastava M."/>
            <person name="Simakov O."/>
            <person name="Chapman J."/>
            <person name="Fahey B."/>
            <person name="Gauthier M.E."/>
            <person name="Mitros T."/>
            <person name="Richards G.S."/>
            <person name="Conaco C."/>
            <person name="Dacre M."/>
            <person name="Hellsten U."/>
            <person name="Larroux C."/>
            <person name="Putnam N.H."/>
            <person name="Stanke M."/>
            <person name="Adamska M."/>
            <person name="Darling A."/>
            <person name="Degnan S.M."/>
            <person name="Oakley T.H."/>
            <person name="Plachetzki D.C."/>
            <person name="Zhai Y."/>
            <person name="Adamski M."/>
            <person name="Calcino A."/>
            <person name="Cummins S.F."/>
            <person name="Goodstein D.M."/>
            <person name="Harris C."/>
            <person name="Jackson D.J."/>
            <person name="Leys S.P."/>
            <person name="Shu S."/>
            <person name="Woodcroft B.J."/>
            <person name="Vervoort M."/>
            <person name="Kosik K.S."/>
            <person name="Manning G."/>
            <person name="Degnan B.M."/>
            <person name="Rokhsar D.S."/>
        </authorList>
    </citation>
    <scope>NUCLEOTIDE SEQUENCE [LARGE SCALE GENOMIC DNA]</scope>
</reference>